<feature type="region of interest" description="Disordered" evidence="3">
    <location>
        <begin position="1"/>
        <end position="66"/>
    </location>
</feature>
<dbReference type="EMBL" id="JAFIMR010000007">
    <property type="protein sequence ID" value="KAI1876549.1"/>
    <property type="molecule type" value="Genomic_DNA"/>
</dbReference>
<comment type="caution">
    <text evidence="4">The sequence shown here is derived from an EMBL/GenBank/DDBJ whole genome shotgun (WGS) entry which is preliminary data.</text>
</comment>
<gene>
    <name evidence="4" type="ORF">JX265_004075</name>
</gene>
<evidence type="ECO:0000313" key="5">
    <source>
        <dbReference type="Proteomes" id="UP000829685"/>
    </source>
</evidence>
<feature type="compositionally biased region" description="Low complexity" evidence="3">
    <location>
        <begin position="92"/>
        <end position="103"/>
    </location>
</feature>
<dbReference type="PANTHER" id="PTHR37534">
    <property type="entry name" value="TRANSCRIPTIONAL ACTIVATOR PROTEIN UGA3"/>
    <property type="match status" value="1"/>
</dbReference>
<name>A0A9Q0ASS6_9PEZI</name>
<dbReference type="Pfam" id="PF11951">
    <property type="entry name" value="Fungal_trans_2"/>
    <property type="match status" value="1"/>
</dbReference>
<feature type="region of interest" description="Disordered" evidence="3">
    <location>
        <begin position="90"/>
        <end position="117"/>
    </location>
</feature>
<dbReference type="GO" id="GO:0000976">
    <property type="term" value="F:transcription cis-regulatory region binding"/>
    <property type="evidence" value="ECO:0007669"/>
    <property type="project" value="TreeGrafter"/>
</dbReference>
<evidence type="ECO:0000313" key="4">
    <source>
        <dbReference type="EMBL" id="KAI1876549.1"/>
    </source>
</evidence>
<dbReference type="GO" id="GO:0045944">
    <property type="term" value="P:positive regulation of transcription by RNA polymerase II"/>
    <property type="evidence" value="ECO:0007669"/>
    <property type="project" value="TreeGrafter"/>
</dbReference>
<evidence type="ECO:0000256" key="2">
    <source>
        <dbReference type="ARBA" id="ARBA00023242"/>
    </source>
</evidence>
<keyword evidence="5" id="KW-1185">Reference proteome</keyword>
<evidence type="ECO:0000256" key="1">
    <source>
        <dbReference type="ARBA" id="ARBA00004123"/>
    </source>
</evidence>
<evidence type="ECO:0000256" key="3">
    <source>
        <dbReference type="SAM" id="MobiDB-lite"/>
    </source>
</evidence>
<dbReference type="PANTHER" id="PTHR37534:SF9">
    <property type="entry name" value="ZN(II)2CYS6 TRANSCRIPTION FACTOR (EUROFUNG)"/>
    <property type="match status" value="1"/>
</dbReference>
<comment type="subcellular location">
    <subcellularLocation>
        <location evidence="1">Nucleus</location>
    </subcellularLocation>
</comment>
<feature type="compositionally biased region" description="Basic residues" evidence="3">
    <location>
        <begin position="18"/>
        <end position="30"/>
    </location>
</feature>
<organism evidence="4 5">
    <name type="scientific">Neoarthrinium moseri</name>
    <dbReference type="NCBI Taxonomy" id="1658444"/>
    <lineage>
        <taxon>Eukaryota</taxon>
        <taxon>Fungi</taxon>
        <taxon>Dikarya</taxon>
        <taxon>Ascomycota</taxon>
        <taxon>Pezizomycotina</taxon>
        <taxon>Sordariomycetes</taxon>
        <taxon>Xylariomycetidae</taxon>
        <taxon>Amphisphaeriales</taxon>
        <taxon>Apiosporaceae</taxon>
        <taxon>Neoarthrinium</taxon>
    </lineage>
</organism>
<dbReference type="AlphaFoldDB" id="A0A9Q0ASS6"/>
<reference evidence="4" key="1">
    <citation type="submission" date="2021-03" db="EMBL/GenBank/DDBJ databases">
        <title>Revisited historic fungal species revealed as producer of novel bioactive compounds through whole genome sequencing and comparative genomics.</title>
        <authorList>
            <person name="Vignolle G.A."/>
            <person name="Hochenegger N."/>
            <person name="Mach R.L."/>
            <person name="Mach-Aigner A.R."/>
            <person name="Javad Rahimi M."/>
            <person name="Salim K.A."/>
            <person name="Chan C.M."/>
            <person name="Lim L.B.L."/>
            <person name="Cai F."/>
            <person name="Druzhinina I.S."/>
            <person name="U'Ren J.M."/>
            <person name="Derntl C."/>
        </authorList>
    </citation>
    <scope>NUCLEOTIDE SEQUENCE</scope>
    <source>
        <strain evidence="4">TUCIM 5799</strain>
    </source>
</reference>
<proteinExistence type="predicted"/>
<accession>A0A9Q0ASS6</accession>
<dbReference type="GO" id="GO:0003700">
    <property type="term" value="F:DNA-binding transcription factor activity"/>
    <property type="evidence" value="ECO:0007669"/>
    <property type="project" value="TreeGrafter"/>
</dbReference>
<dbReference type="Proteomes" id="UP000829685">
    <property type="component" value="Unassembled WGS sequence"/>
</dbReference>
<sequence length="435" mass="47604">MDAVHSRPPDVTGQGVVLKKRRRAATRRRTAIPAKRGILDSAWPVPTRNSATSRNEPERSPTLPTSTWDLFNGCIPNAGLNSAPDTAIITHSSPSPSSTASTAGAVTPQSLPPPEPGPVSIDAETAHLLAKYKAGVATWMDIFDHGCSYQREVPRRSLTSELLMKSICAFTAKHLSLLPSGQIWAAPASTYYGDALRLLIRHLASDAPHEDALTATILLSSYEMVAAQGQEHKRHFHGAMVLIMSRGISARSLGMDRANFWIYVRHEITVALVNETTLQIDPSKWHTSWQEGNVEEDVLGNQLLCLVGRAINVVYGPGSPDPMSNERQAIQTDAETWSRSLPASFRGVNYGMADDRGFHKRCFAVPSAALADVPQSVRSFSPQALFIAAKHVHGIDKKTALWALLGDVETRHGFSTRSRVKKLQQLVEPGRWYNS</sequence>
<keyword evidence="2" id="KW-0539">Nucleus</keyword>
<dbReference type="InterPro" id="IPR021858">
    <property type="entry name" value="Fun_TF"/>
</dbReference>
<protein>
    <submittedName>
        <fullName evidence="4">Uncharacterized protein</fullName>
    </submittedName>
</protein>
<dbReference type="GO" id="GO:0005634">
    <property type="term" value="C:nucleus"/>
    <property type="evidence" value="ECO:0007669"/>
    <property type="project" value="UniProtKB-SubCell"/>
</dbReference>